<dbReference type="EMBL" id="BNCQ01000006">
    <property type="protein sequence ID" value="GIL98809.1"/>
    <property type="molecule type" value="Genomic_DNA"/>
</dbReference>
<protein>
    <submittedName>
        <fullName evidence="1">Uncharacterized protein</fullName>
    </submittedName>
</protein>
<gene>
    <name evidence="1" type="ORF">Vretimale_4009</name>
</gene>
<accession>A0A8J4DA49</accession>
<evidence type="ECO:0000313" key="1">
    <source>
        <dbReference type="EMBL" id="GIL98809.1"/>
    </source>
</evidence>
<organism evidence="1 2">
    <name type="scientific">Volvox reticuliferus</name>
    <dbReference type="NCBI Taxonomy" id="1737510"/>
    <lineage>
        <taxon>Eukaryota</taxon>
        <taxon>Viridiplantae</taxon>
        <taxon>Chlorophyta</taxon>
        <taxon>core chlorophytes</taxon>
        <taxon>Chlorophyceae</taxon>
        <taxon>CS clade</taxon>
        <taxon>Chlamydomonadales</taxon>
        <taxon>Volvocaceae</taxon>
        <taxon>Volvox</taxon>
    </lineage>
</organism>
<feature type="non-terminal residue" evidence="1">
    <location>
        <position position="1"/>
    </location>
</feature>
<comment type="caution">
    <text evidence="1">The sequence shown here is derived from an EMBL/GenBank/DDBJ whole genome shotgun (WGS) entry which is preliminary data.</text>
</comment>
<proteinExistence type="predicted"/>
<dbReference type="Proteomes" id="UP000722791">
    <property type="component" value="Unassembled WGS sequence"/>
</dbReference>
<name>A0A8J4DA49_9CHLO</name>
<reference evidence="1" key="1">
    <citation type="journal article" date="2021" name="Proc. Natl. Acad. Sci. U.S.A.">
        <title>Three genomes in the algal genus Volvox reveal the fate of a haploid sex-determining region after a transition to homothallism.</title>
        <authorList>
            <person name="Yamamoto K."/>
            <person name="Hamaji T."/>
            <person name="Kawai-Toyooka H."/>
            <person name="Matsuzaki R."/>
            <person name="Takahashi F."/>
            <person name="Nishimura Y."/>
            <person name="Kawachi M."/>
            <person name="Noguchi H."/>
            <person name="Minakuchi Y."/>
            <person name="Umen J.G."/>
            <person name="Toyoda A."/>
            <person name="Nozaki H."/>
        </authorList>
    </citation>
    <scope>NUCLEOTIDE SEQUENCE</scope>
    <source>
        <strain evidence="1">NIES-3785</strain>
    </source>
</reference>
<evidence type="ECO:0000313" key="2">
    <source>
        <dbReference type="Proteomes" id="UP000722791"/>
    </source>
</evidence>
<dbReference type="AlphaFoldDB" id="A0A8J4DA49"/>
<sequence length="174" mass="18605">MLLATSPSIYAQPSVGLLRCSQVDGLQVLRGSFGIIDLPYGGGGNINCTSPYLIPPNANASSLTLRVSTTAEAWYCGSSNCELSEIHFVAAGSNTSLDSYTFPKGIWIWIHTVDAATNTPTKPRGGTLEFSWVTVNCTDEPNQTPLLLYGTTDAGISEAWPSYSLCVFLPNNHP</sequence>